<name>A0A7G6X7A3_9ACTN</name>
<dbReference type="GO" id="GO:0016787">
    <property type="term" value="F:hydrolase activity"/>
    <property type="evidence" value="ECO:0007669"/>
    <property type="project" value="UniProtKB-KW"/>
</dbReference>
<keyword evidence="3 6" id="KW-0378">Hydrolase</keyword>
<evidence type="ECO:0000259" key="5">
    <source>
        <dbReference type="SMART" id="SM00849"/>
    </source>
</evidence>
<dbReference type="SUPFAM" id="SSF56281">
    <property type="entry name" value="Metallo-hydrolase/oxidoreductase"/>
    <property type="match status" value="1"/>
</dbReference>
<dbReference type="InterPro" id="IPR036866">
    <property type="entry name" value="RibonucZ/Hydroxyglut_hydro"/>
</dbReference>
<evidence type="ECO:0000256" key="1">
    <source>
        <dbReference type="ARBA" id="ARBA00007749"/>
    </source>
</evidence>
<dbReference type="SMART" id="SM00849">
    <property type="entry name" value="Lactamase_B"/>
    <property type="match status" value="1"/>
</dbReference>
<dbReference type="PANTHER" id="PTHR42978:SF6">
    <property type="entry name" value="QUORUM-QUENCHING LACTONASE YTNP-RELATED"/>
    <property type="match status" value="1"/>
</dbReference>
<dbReference type="KEGG" id="kqi:F1D05_34685"/>
<keyword evidence="7" id="KW-1185">Reference proteome</keyword>
<dbReference type="GO" id="GO:0046872">
    <property type="term" value="F:metal ion binding"/>
    <property type="evidence" value="ECO:0007669"/>
    <property type="project" value="UniProtKB-KW"/>
</dbReference>
<organism evidence="6 7">
    <name type="scientific">Kribbella qitaiheensis</name>
    <dbReference type="NCBI Taxonomy" id="1544730"/>
    <lineage>
        <taxon>Bacteria</taxon>
        <taxon>Bacillati</taxon>
        <taxon>Actinomycetota</taxon>
        <taxon>Actinomycetes</taxon>
        <taxon>Propionibacteriales</taxon>
        <taxon>Kribbellaceae</taxon>
        <taxon>Kribbella</taxon>
    </lineage>
</organism>
<evidence type="ECO:0000313" key="6">
    <source>
        <dbReference type="EMBL" id="QNE22118.1"/>
    </source>
</evidence>
<dbReference type="AlphaFoldDB" id="A0A7G6X7A3"/>
<dbReference type="Gene3D" id="3.60.15.10">
    <property type="entry name" value="Ribonuclease Z/Hydroxyacylglutathione hydrolase-like"/>
    <property type="match status" value="1"/>
</dbReference>
<evidence type="ECO:0000256" key="2">
    <source>
        <dbReference type="ARBA" id="ARBA00022723"/>
    </source>
</evidence>
<reference evidence="7" key="1">
    <citation type="submission" date="2019-09" db="EMBL/GenBank/DDBJ databases">
        <title>Antimicrobial potential of Antarctic Bacteria.</title>
        <authorList>
            <person name="Benaud N."/>
            <person name="Edwards R.J."/>
            <person name="Ferrari B.C."/>
        </authorList>
    </citation>
    <scope>NUCLEOTIDE SEQUENCE [LARGE SCALE GENOMIC DNA]</scope>
    <source>
        <strain evidence="7">SPB151</strain>
    </source>
</reference>
<comment type="similarity">
    <text evidence="1">Belongs to the metallo-beta-lactamase superfamily.</text>
</comment>
<dbReference type="EMBL" id="CP043661">
    <property type="protein sequence ID" value="QNE22118.1"/>
    <property type="molecule type" value="Genomic_DNA"/>
</dbReference>
<protein>
    <submittedName>
        <fullName evidence="6">MBL fold metallo-hydrolase</fullName>
    </submittedName>
</protein>
<accession>A0A7G6X7A3</accession>
<dbReference type="Proteomes" id="UP000515563">
    <property type="component" value="Chromosome"/>
</dbReference>
<evidence type="ECO:0000313" key="7">
    <source>
        <dbReference type="Proteomes" id="UP000515563"/>
    </source>
</evidence>
<dbReference type="CDD" id="cd07720">
    <property type="entry name" value="OPHC2-like_MBL-fold"/>
    <property type="match status" value="1"/>
</dbReference>
<feature type="domain" description="Metallo-beta-lactamase" evidence="5">
    <location>
        <begin position="60"/>
        <end position="245"/>
    </location>
</feature>
<dbReference type="Pfam" id="PF00753">
    <property type="entry name" value="Lactamase_B"/>
    <property type="match status" value="1"/>
</dbReference>
<proteinExistence type="inferred from homology"/>
<evidence type="ECO:0000256" key="4">
    <source>
        <dbReference type="ARBA" id="ARBA00022833"/>
    </source>
</evidence>
<evidence type="ECO:0000256" key="3">
    <source>
        <dbReference type="ARBA" id="ARBA00022801"/>
    </source>
</evidence>
<dbReference type="PANTHER" id="PTHR42978">
    <property type="entry name" value="QUORUM-QUENCHING LACTONASE YTNP-RELATED-RELATED"/>
    <property type="match status" value="1"/>
</dbReference>
<sequence length="271" mass="29280">MRFISGGQHHALFEFGDLQVLSLRDGYIDMPPTRLRDESGSPLDALPDSVPLAEGNLRLSVNAFYISDGTRSVLIDTGASNALHSTMGSLYEALAEAGIERDDITDVAITHNHGDHVNGLIAPDGSEAFPRLQRVWIGADDMSVFTGRLEPVRDRVMPIDGKVGINDWVTAVPTAGHTPGHTVYDVQSSTGHLLVWGDTVHVPSLQFDQPHVSWELDGDQSQAREARATLLEQLTEPDHFVAGAHLDSPGVARVTRAGGSYALEYLAQSIS</sequence>
<keyword evidence="2" id="KW-0479">Metal-binding</keyword>
<reference evidence="6 7" key="2">
    <citation type="journal article" date="2020" name="Microbiol. Resour. Announc.">
        <title>Antarctic desert soil bacteria exhibit high novel natural product potential, evaluated through long-read genome sequencing and comparative genomics.</title>
        <authorList>
            <person name="Benaud N."/>
            <person name="Edwards R.J."/>
            <person name="Amos T.G."/>
            <person name="D'Agostino P.M."/>
            <person name="Gutierrez-Chavez C."/>
            <person name="Montgomery K."/>
            <person name="Nicetic I."/>
            <person name="Ferrari B.C."/>
        </authorList>
    </citation>
    <scope>NUCLEOTIDE SEQUENCE [LARGE SCALE GENOMIC DNA]</scope>
    <source>
        <strain evidence="6 7">SPB151</strain>
    </source>
</reference>
<dbReference type="RefSeq" id="WP_185444529.1">
    <property type="nucleotide sequence ID" value="NZ_CP043661.1"/>
</dbReference>
<dbReference type="InterPro" id="IPR001279">
    <property type="entry name" value="Metallo-B-lactamas"/>
</dbReference>
<dbReference type="InterPro" id="IPR051013">
    <property type="entry name" value="MBL_superfamily_lactonases"/>
</dbReference>
<gene>
    <name evidence="6" type="ORF">F1D05_34685</name>
</gene>
<keyword evidence="4" id="KW-0862">Zinc</keyword>